<dbReference type="OrthoDB" id="4116913at2759"/>
<feature type="domain" description="Zn(2)-C6 fungal-type" evidence="8">
    <location>
        <begin position="9"/>
        <end position="39"/>
    </location>
</feature>
<organism evidence="9 10">
    <name type="scientific">Fusarium tricinctum</name>
    <dbReference type="NCBI Taxonomy" id="61284"/>
    <lineage>
        <taxon>Eukaryota</taxon>
        <taxon>Fungi</taxon>
        <taxon>Dikarya</taxon>
        <taxon>Ascomycota</taxon>
        <taxon>Pezizomycotina</taxon>
        <taxon>Sordariomycetes</taxon>
        <taxon>Hypocreomycetidae</taxon>
        <taxon>Hypocreales</taxon>
        <taxon>Nectriaceae</taxon>
        <taxon>Fusarium</taxon>
        <taxon>Fusarium tricinctum species complex</taxon>
    </lineage>
</organism>
<dbReference type="Pfam" id="PF04082">
    <property type="entry name" value="Fungal_trans"/>
    <property type="match status" value="1"/>
</dbReference>
<reference evidence="9" key="1">
    <citation type="journal article" date="2021" name="Nat. Commun.">
        <title>Genetic determinants of endophytism in the Arabidopsis root mycobiome.</title>
        <authorList>
            <person name="Mesny F."/>
            <person name="Miyauchi S."/>
            <person name="Thiergart T."/>
            <person name="Pickel B."/>
            <person name="Atanasova L."/>
            <person name="Karlsson M."/>
            <person name="Huettel B."/>
            <person name="Barry K.W."/>
            <person name="Haridas S."/>
            <person name="Chen C."/>
            <person name="Bauer D."/>
            <person name="Andreopoulos W."/>
            <person name="Pangilinan J."/>
            <person name="LaButti K."/>
            <person name="Riley R."/>
            <person name="Lipzen A."/>
            <person name="Clum A."/>
            <person name="Drula E."/>
            <person name="Henrissat B."/>
            <person name="Kohler A."/>
            <person name="Grigoriev I.V."/>
            <person name="Martin F.M."/>
            <person name="Hacquard S."/>
        </authorList>
    </citation>
    <scope>NUCLEOTIDE SEQUENCE</scope>
    <source>
        <strain evidence="9">MPI-SDFR-AT-0068</strain>
    </source>
</reference>
<keyword evidence="7" id="KW-0472">Membrane</keyword>
<dbReference type="AlphaFoldDB" id="A0A8K0S3J9"/>
<evidence type="ECO:0000259" key="8">
    <source>
        <dbReference type="PROSITE" id="PS50048"/>
    </source>
</evidence>
<dbReference type="InterPro" id="IPR036864">
    <property type="entry name" value="Zn2-C6_fun-type_DNA-bd_sf"/>
</dbReference>
<dbReference type="InterPro" id="IPR007219">
    <property type="entry name" value="XnlR_reg_dom"/>
</dbReference>
<gene>
    <name evidence="9" type="ORF">BKA59DRAFT_551943</name>
</gene>
<keyword evidence="7" id="KW-1133">Transmembrane helix</keyword>
<comment type="subcellular location">
    <subcellularLocation>
        <location evidence="1">Nucleus</location>
    </subcellularLocation>
</comment>
<evidence type="ECO:0000256" key="2">
    <source>
        <dbReference type="ARBA" id="ARBA00022723"/>
    </source>
</evidence>
<evidence type="ECO:0000256" key="5">
    <source>
        <dbReference type="ARBA" id="ARBA00023163"/>
    </source>
</evidence>
<dbReference type="PROSITE" id="PS00463">
    <property type="entry name" value="ZN2_CY6_FUNGAL_1"/>
    <property type="match status" value="1"/>
</dbReference>
<dbReference type="EMBL" id="JAGPXF010000002">
    <property type="protein sequence ID" value="KAH7256062.1"/>
    <property type="molecule type" value="Genomic_DNA"/>
</dbReference>
<evidence type="ECO:0000256" key="1">
    <source>
        <dbReference type="ARBA" id="ARBA00004123"/>
    </source>
</evidence>
<evidence type="ECO:0000256" key="3">
    <source>
        <dbReference type="ARBA" id="ARBA00023015"/>
    </source>
</evidence>
<accession>A0A8K0S3J9</accession>
<dbReference type="PANTHER" id="PTHR46910:SF37">
    <property type="entry name" value="ZN(II)2CYS6 TRANSCRIPTION FACTOR (EUROFUNG)"/>
    <property type="match status" value="1"/>
</dbReference>
<keyword evidence="2" id="KW-0479">Metal-binding</keyword>
<dbReference type="GO" id="GO:0005634">
    <property type="term" value="C:nucleus"/>
    <property type="evidence" value="ECO:0007669"/>
    <property type="project" value="UniProtKB-SubCell"/>
</dbReference>
<name>A0A8K0S3J9_9HYPO</name>
<dbReference type="GO" id="GO:0006351">
    <property type="term" value="P:DNA-templated transcription"/>
    <property type="evidence" value="ECO:0007669"/>
    <property type="project" value="InterPro"/>
</dbReference>
<evidence type="ECO:0000256" key="4">
    <source>
        <dbReference type="ARBA" id="ARBA00023125"/>
    </source>
</evidence>
<dbReference type="CDD" id="cd12148">
    <property type="entry name" value="fungal_TF_MHR"/>
    <property type="match status" value="1"/>
</dbReference>
<protein>
    <submittedName>
        <fullName evidence="9">Fungal-specific transcription factor domain-containing protein</fullName>
    </submittedName>
</protein>
<evidence type="ECO:0000313" key="10">
    <source>
        <dbReference type="Proteomes" id="UP000813427"/>
    </source>
</evidence>
<dbReference type="CDD" id="cd00067">
    <property type="entry name" value="GAL4"/>
    <property type="match status" value="1"/>
</dbReference>
<feature type="transmembrane region" description="Helical" evidence="7">
    <location>
        <begin position="561"/>
        <end position="581"/>
    </location>
</feature>
<dbReference type="Gene3D" id="4.10.240.10">
    <property type="entry name" value="Zn(2)-C6 fungal-type DNA-binding domain"/>
    <property type="match status" value="1"/>
</dbReference>
<keyword evidence="5" id="KW-0804">Transcription</keyword>
<dbReference type="SUPFAM" id="SSF57701">
    <property type="entry name" value="Zn2/Cys6 DNA-binding domain"/>
    <property type="match status" value="1"/>
</dbReference>
<keyword evidence="3" id="KW-0805">Transcription regulation</keyword>
<keyword evidence="10" id="KW-1185">Reference proteome</keyword>
<evidence type="ECO:0000313" key="9">
    <source>
        <dbReference type="EMBL" id="KAH7256062.1"/>
    </source>
</evidence>
<dbReference type="GO" id="GO:0008270">
    <property type="term" value="F:zinc ion binding"/>
    <property type="evidence" value="ECO:0007669"/>
    <property type="project" value="InterPro"/>
</dbReference>
<dbReference type="InterPro" id="IPR001138">
    <property type="entry name" value="Zn2Cys6_DnaBD"/>
</dbReference>
<dbReference type="GO" id="GO:0000981">
    <property type="term" value="F:DNA-binding transcription factor activity, RNA polymerase II-specific"/>
    <property type="evidence" value="ECO:0007669"/>
    <property type="project" value="InterPro"/>
</dbReference>
<dbReference type="SMART" id="SM00066">
    <property type="entry name" value="GAL4"/>
    <property type="match status" value="1"/>
</dbReference>
<dbReference type="GO" id="GO:0003677">
    <property type="term" value="F:DNA binding"/>
    <property type="evidence" value="ECO:0007669"/>
    <property type="project" value="UniProtKB-KW"/>
</dbReference>
<sequence length="627" mass="70868">MESVPKRRACDSCHRKKIQCDGALPKCNWCFHQRLPCTFDRVSKRSKSTLRYRSHSSDKNLTKPVERVEHALSKISSGLEQRPPCSQGTEPHRFSHVLTSASTLSEASQPVHIASLSEVYFAGCYLGDFNMRDGMPIFSAAGKDWIRRMTGEEPMFQHIETFGQPWQAQQVAPNQPSQLLELMQTQLNDSLPDKALVEHILSFYLDSYVYLAFPLIDPELFRHTLAAAYSSHGTTCPCTELHHTIAKASVLAFLAFISLWQTERNIIPPIDGSRFAAKACSHLPQLFLHTSLTTAQTAVMLAVYFMLLGNPLQANSFYQLAGRMITSLGGHLTVPTLNEDPMTGDSRSRNHIRRLFWVTYTVDKASALRSGQFPFLDDTYCNLQLPQGELLRSVSDRTQVLASAIPKGFYFLGDLRLSILSSRIYRELYSTTAFLKDDLELARAIRELDNELEQWRLSIPLTYRPRLLNSGKDFTQIKATDSESDQAQYFLVNCHYTVVHCEYYYLLTAIHRASGRCHISSAIDASDSEALSSSIAIAIEASRSILRQLASSVEFVIPQGFWMIIFYPMSAILNLFCGILLDPHDNTVQDDINLIKTTPHLLRTIRKQNKTIVEESYLESIEGFITI</sequence>
<keyword evidence="7" id="KW-0812">Transmembrane</keyword>
<proteinExistence type="predicted"/>
<keyword evidence="4" id="KW-0238">DNA-binding</keyword>
<dbReference type="InterPro" id="IPR050987">
    <property type="entry name" value="AtrR-like"/>
</dbReference>
<dbReference type="SMART" id="SM00906">
    <property type="entry name" value="Fungal_trans"/>
    <property type="match status" value="1"/>
</dbReference>
<dbReference type="Proteomes" id="UP000813427">
    <property type="component" value="Unassembled WGS sequence"/>
</dbReference>
<comment type="caution">
    <text evidence="9">The sequence shown here is derived from an EMBL/GenBank/DDBJ whole genome shotgun (WGS) entry which is preliminary data.</text>
</comment>
<dbReference type="PROSITE" id="PS50048">
    <property type="entry name" value="ZN2_CY6_FUNGAL_2"/>
    <property type="match status" value="1"/>
</dbReference>
<dbReference type="Pfam" id="PF00172">
    <property type="entry name" value="Zn_clus"/>
    <property type="match status" value="1"/>
</dbReference>
<keyword evidence="6" id="KW-0539">Nucleus</keyword>
<dbReference type="PANTHER" id="PTHR46910">
    <property type="entry name" value="TRANSCRIPTION FACTOR PDR1"/>
    <property type="match status" value="1"/>
</dbReference>
<evidence type="ECO:0000256" key="6">
    <source>
        <dbReference type="ARBA" id="ARBA00023242"/>
    </source>
</evidence>
<evidence type="ECO:0000256" key="7">
    <source>
        <dbReference type="SAM" id="Phobius"/>
    </source>
</evidence>